<organism evidence="3 4">
    <name type="scientific">Pyxidicoccus parkwayensis</name>
    <dbReference type="NCBI Taxonomy" id="2813578"/>
    <lineage>
        <taxon>Bacteria</taxon>
        <taxon>Pseudomonadati</taxon>
        <taxon>Myxococcota</taxon>
        <taxon>Myxococcia</taxon>
        <taxon>Myxococcales</taxon>
        <taxon>Cystobacterineae</taxon>
        <taxon>Myxococcaceae</taxon>
        <taxon>Pyxidicoccus</taxon>
    </lineage>
</organism>
<name>A0ABX7PB01_9BACT</name>
<evidence type="ECO:0000256" key="1">
    <source>
        <dbReference type="SAM" id="MobiDB-lite"/>
    </source>
</evidence>
<evidence type="ECO:0000313" key="3">
    <source>
        <dbReference type="EMBL" id="QSQ27597.1"/>
    </source>
</evidence>
<keyword evidence="4" id="KW-1185">Reference proteome</keyword>
<gene>
    <name evidence="3" type="ORF">JY651_22955</name>
</gene>
<evidence type="ECO:0000313" key="4">
    <source>
        <dbReference type="Proteomes" id="UP000662747"/>
    </source>
</evidence>
<sequence length="161" mass="17077">MSNKLLSTVLFASLPAAVLATPPTSLIADSAPSTCVGTYLIQEGGGAKDFWTFAADGAFFGTTSTQPLYNFSNQQGSWEKFGSAGSRGTLFAFMYNDDKTLMATARIDISFHAVGQGCDQIAGSLVVRTFEDGEDPLDPTTDTGEPIASDTFTGRRVRARP</sequence>
<evidence type="ECO:0000256" key="2">
    <source>
        <dbReference type="SAM" id="SignalP"/>
    </source>
</evidence>
<keyword evidence="2" id="KW-0732">Signal</keyword>
<protein>
    <submittedName>
        <fullName evidence="3">Uncharacterized protein</fullName>
    </submittedName>
</protein>
<reference evidence="3 4" key="1">
    <citation type="submission" date="2021-02" db="EMBL/GenBank/DDBJ databases">
        <title>De Novo genome assembly of isolated myxobacteria.</title>
        <authorList>
            <person name="Stevens D.C."/>
        </authorList>
    </citation>
    <scope>NUCLEOTIDE SEQUENCE [LARGE SCALE GENOMIC DNA]</scope>
    <source>
        <strain evidence="4">SCPEA02</strain>
    </source>
</reference>
<feature type="chain" id="PRO_5047427530" evidence="2">
    <location>
        <begin position="21"/>
        <end position="161"/>
    </location>
</feature>
<proteinExistence type="predicted"/>
<feature type="region of interest" description="Disordered" evidence="1">
    <location>
        <begin position="132"/>
        <end position="161"/>
    </location>
</feature>
<dbReference type="RefSeq" id="WP_206729117.1">
    <property type="nucleotide sequence ID" value="NZ_CP071090.1"/>
</dbReference>
<dbReference type="EMBL" id="CP071090">
    <property type="protein sequence ID" value="QSQ27597.1"/>
    <property type="molecule type" value="Genomic_DNA"/>
</dbReference>
<accession>A0ABX7PB01</accession>
<feature type="signal peptide" evidence="2">
    <location>
        <begin position="1"/>
        <end position="20"/>
    </location>
</feature>
<dbReference type="Proteomes" id="UP000662747">
    <property type="component" value="Chromosome"/>
</dbReference>